<protein>
    <submittedName>
        <fullName evidence="1">Uncharacterized protein</fullName>
    </submittedName>
</protein>
<accession>A0ACC1RJB1</accession>
<evidence type="ECO:0000313" key="2">
    <source>
        <dbReference type="Proteomes" id="UP001148662"/>
    </source>
</evidence>
<proteinExistence type="predicted"/>
<sequence length="581" mass="65653">MHPPPPHNSRTRSSTSRTSHSESSRPRNNSPADESETYDELSDAQTPTSDRRRAHQEGGNTTRQRSAAPEEYRNPETGEVTTHERLVIKHDCPDCTFLQWRDIDGSISGVIKRGEDITLSNEPLPSLGEVVDEYLVTHGYTTDTIQVLYAAINTCDHFRDLRSRVCGLGMSESVLIFISRWADKGLTSATMVRVRLPSKLDAIYSRMSARERAPAVTRRQKTTKKNPQRTQRKLTNAEVKLRRRRREQELEKYDNWVMSVQDQLWQYVHTARATLFPTRSAKRMHADVVSASLMKDQPERDTNAWSVYLGVHAKAHNDALPPGQSRLRITHPDIINPIKARWESMTTEERTEAVRDHIPEYEEKRTSDRAGKHTTAAAQAADMSRTIAKVVIELQNLHQRTDAEILLVCCRGGVDDSSKPFEFHTTDRVVTFVKEVTGSDPAKLARQMDGFCASGLAEVRKNYVKQMLDLKKVTALLITEKLAEISGNKLTKMSYQGFDDITDKFGIVVDNWPLSIFQAPSKYATKNEVQTLYDAWQSGTTRFRKLSTQEYASCCGIQSPTQQQPVRGRGGGDNGRVESSC</sequence>
<dbReference type="EMBL" id="JANHOG010002948">
    <property type="protein sequence ID" value="KAJ3518550.1"/>
    <property type="molecule type" value="Genomic_DNA"/>
</dbReference>
<organism evidence="1 2">
    <name type="scientific">Phlebia brevispora</name>
    <dbReference type="NCBI Taxonomy" id="194682"/>
    <lineage>
        <taxon>Eukaryota</taxon>
        <taxon>Fungi</taxon>
        <taxon>Dikarya</taxon>
        <taxon>Basidiomycota</taxon>
        <taxon>Agaricomycotina</taxon>
        <taxon>Agaricomycetes</taxon>
        <taxon>Polyporales</taxon>
        <taxon>Meruliaceae</taxon>
        <taxon>Phlebia</taxon>
    </lineage>
</organism>
<reference evidence="1" key="1">
    <citation type="submission" date="2022-07" db="EMBL/GenBank/DDBJ databases">
        <title>Genome Sequence of Phlebia brevispora.</title>
        <authorList>
            <person name="Buettner E."/>
        </authorList>
    </citation>
    <scope>NUCLEOTIDE SEQUENCE</scope>
    <source>
        <strain evidence="1">MPL23</strain>
    </source>
</reference>
<keyword evidence="2" id="KW-1185">Reference proteome</keyword>
<gene>
    <name evidence="1" type="ORF">NM688_g9422</name>
</gene>
<comment type="caution">
    <text evidence="1">The sequence shown here is derived from an EMBL/GenBank/DDBJ whole genome shotgun (WGS) entry which is preliminary data.</text>
</comment>
<name>A0ACC1RJB1_9APHY</name>
<dbReference type="Proteomes" id="UP001148662">
    <property type="component" value="Unassembled WGS sequence"/>
</dbReference>
<evidence type="ECO:0000313" key="1">
    <source>
        <dbReference type="EMBL" id="KAJ3518550.1"/>
    </source>
</evidence>